<evidence type="ECO:0000256" key="1">
    <source>
        <dbReference type="ARBA" id="ARBA00007420"/>
    </source>
</evidence>
<dbReference type="InterPro" id="IPR002624">
    <property type="entry name" value="DCK/DGK"/>
</dbReference>
<feature type="binding site" evidence="3">
    <location>
        <position position="42"/>
    </location>
    <ligand>
        <name>substrate</name>
    </ligand>
</feature>
<feature type="binding site" evidence="4">
    <location>
        <begin position="144"/>
        <end position="148"/>
    </location>
    <ligand>
        <name>ATP</name>
        <dbReference type="ChEBI" id="CHEBI:30616"/>
    </ligand>
</feature>
<dbReference type="InterPro" id="IPR031314">
    <property type="entry name" value="DNK_dom"/>
</dbReference>
<dbReference type="GO" id="GO:0005737">
    <property type="term" value="C:cytoplasm"/>
    <property type="evidence" value="ECO:0007669"/>
    <property type="project" value="TreeGrafter"/>
</dbReference>
<feature type="active site" description="Proton acceptor" evidence="2">
    <location>
        <position position="82"/>
    </location>
</feature>
<dbReference type="EMBL" id="CP023434">
    <property type="protein sequence ID" value="AXY24636.1"/>
    <property type="molecule type" value="Genomic_DNA"/>
</dbReference>
<dbReference type="PIRSF" id="PIRSF000705">
    <property type="entry name" value="DNK"/>
    <property type="match status" value="1"/>
</dbReference>
<gene>
    <name evidence="6" type="ORF">CL176_00540</name>
</gene>
<feature type="domain" description="Deoxynucleoside kinase" evidence="5">
    <location>
        <begin position="2"/>
        <end position="208"/>
    </location>
</feature>
<reference evidence="6 7" key="1">
    <citation type="submission" date="2017-09" db="EMBL/GenBank/DDBJ databases">
        <title>Complete genome sequence of Oxytococcus suis strain ZY16052.</title>
        <authorList>
            <person name="Li F."/>
        </authorList>
    </citation>
    <scope>NUCLEOTIDE SEQUENCE [LARGE SCALE GENOMIC DNA]</scope>
    <source>
        <strain evidence="6 7">ZY16052</strain>
    </source>
</reference>
<accession>A0A347WHS9</accession>
<dbReference type="KEGG" id="abae:CL176_00540"/>
<dbReference type="PANTHER" id="PTHR10513:SF35">
    <property type="entry name" value="DEOXYADENOSINE KINASE"/>
    <property type="match status" value="1"/>
</dbReference>
<feature type="binding site" evidence="3">
    <location>
        <position position="30"/>
    </location>
    <ligand>
        <name>substrate</name>
    </ligand>
</feature>
<evidence type="ECO:0000313" key="6">
    <source>
        <dbReference type="EMBL" id="AXY24636.1"/>
    </source>
</evidence>
<feature type="binding site" evidence="3">
    <location>
        <position position="153"/>
    </location>
    <ligand>
        <name>substrate</name>
    </ligand>
</feature>
<dbReference type="CDD" id="cd01673">
    <property type="entry name" value="dNK"/>
    <property type="match status" value="1"/>
</dbReference>
<evidence type="ECO:0000313" key="7">
    <source>
        <dbReference type="Proteomes" id="UP000263232"/>
    </source>
</evidence>
<dbReference type="AlphaFoldDB" id="A0A347WHS9"/>
<dbReference type="Gene3D" id="3.40.50.300">
    <property type="entry name" value="P-loop containing nucleotide triphosphate hydrolases"/>
    <property type="match status" value="1"/>
</dbReference>
<evidence type="ECO:0000256" key="4">
    <source>
        <dbReference type="PIRSR" id="PIRSR000705-3"/>
    </source>
</evidence>
<sequence length="217" mass="25208">MIVVGGMIGAGKTTVATLIGQRLGSEVFYENVDDNPLLPLFYQEDEQAQAAKRYPFLLQLTFLSSRYRSIKQALTHENNVLDRSIYEDWYFCKTNKDLGRISELEFMVYEDLLANALADLASSSTKTPDLLVYLHGSFETIMYRIGLRGRDFEQDDALVDYYHTLWSGYDDWIQQHFTKEHILPINIDDYDFIHRPEDIDCIMARINHSLDTLRTDT</sequence>
<keyword evidence="6" id="KW-0418">Kinase</keyword>
<keyword evidence="4" id="KW-0547">Nucleotide-binding</keyword>
<feature type="binding site" evidence="3">
    <location>
        <position position="59"/>
    </location>
    <ligand>
        <name>substrate</name>
    </ligand>
</feature>
<dbReference type="Pfam" id="PF01712">
    <property type="entry name" value="dNK"/>
    <property type="match status" value="1"/>
</dbReference>
<dbReference type="GO" id="GO:0005524">
    <property type="term" value="F:ATP binding"/>
    <property type="evidence" value="ECO:0007669"/>
    <property type="project" value="UniProtKB-KW"/>
</dbReference>
<comment type="similarity">
    <text evidence="1">Belongs to the DCK/DGK family.</text>
</comment>
<protein>
    <submittedName>
        <fullName evidence="6">Deoxynucleoside kinase</fullName>
    </submittedName>
</protein>
<dbReference type="OrthoDB" id="9776634at2"/>
<dbReference type="GO" id="GO:0019136">
    <property type="term" value="F:deoxynucleoside kinase activity"/>
    <property type="evidence" value="ECO:0007669"/>
    <property type="project" value="InterPro"/>
</dbReference>
<dbReference type="Proteomes" id="UP000263232">
    <property type="component" value="Chromosome"/>
</dbReference>
<keyword evidence="6" id="KW-0808">Transferase</keyword>
<evidence type="ECO:0000256" key="3">
    <source>
        <dbReference type="PIRSR" id="PIRSR000705-2"/>
    </source>
</evidence>
<evidence type="ECO:0000256" key="2">
    <source>
        <dbReference type="PIRSR" id="PIRSR000705-1"/>
    </source>
</evidence>
<keyword evidence="4" id="KW-0067">ATP-binding</keyword>
<name>A0A347WHS9_9LACT</name>
<organism evidence="6 7">
    <name type="scientific">Suicoccus acidiformans</name>
    <dbReference type="NCBI Taxonomy" id="2036206"/>
    <lineage>
        <taxon>Bacteria</taxon>
        <taxon>Bacillati</taxon>
        <taxon>Bacillota</taxon>
        <taxon>Bacilli</taxon>
        <taxon>Lactobacillales</taxon>
        <taxon>Aerococcaceae</taxon>
        <taxon>Suicoccus</taxon>
    </lineage>
</organism>
<keyword evidence="7" id="KW-1185">Reference proteome</keyword>
<feature type="binding site" evidence="3">
    <location>
        <position position="88"/>
    </location>
    <ligand>
        <name>substrate</name>
    </ligand>
</feature>
<feature type="binding site" evidence="3">
    <location>
        <position position="83"/>
    </location>
    <ligand>
        <name>substrate</name>
    </ligand>
</feature>
<dbReference type="InterPro" id="IPR027417">
    <property type="entry name" value="P-loop_NTPase"/>
</dbReference>
<dbReference type="PANTHER" id="PTHR10513">
    <property type="entry name" value="DEOXYNUCLEOSIDE KINASE"/>
    <property type="match status" value="1"/>
</dbReference>
<feature type="binding site" evidence="4">
    <location>
        <begin position="6"/>
        <end position="14"/>
    </location>
    <ligand>
        <name>ATP</name>
        <dbReference type="ChEBI" id="CHEBI:30616"/>
    </ligand>
</feature>
<dbReference type="InterPro" id="IPR050566">
    <property type="entry name" value="Deoxyribonucleoside_kinase"/>
</dbReference>
<proteinExistence type="inferred from homology"/>
<dbReference type="SUPFAM" id="SSF52540">
    <property type="entry name" value="P-loop containing nucleoside triphosphate hydrolases"/>
    <property type="match status" value="1"/>
</dbReference>
<evidence type="ECO:0000259" key="5">
    <source>
        <dbReference type="Pfam" id="PF01712"/>
    </source>
</evidence>
<dbReference type="RefSeq" id="WP_118989560.1">
    <property type="nucleotide sequence ID" value="NZ_CP023434.1"/>
</dbReference>